<dbReference type="GO" id="GO:0016757">
    <property type="term" value="F:glycosyltransferase activity"/>
    <property type="evidence" value="ECO:0007669"/>
    <property type="project" value="UniProtKB-KW"/>
</dbReference>
<dbReference type="Gene3D" id="3.40.50.2020">
    <property type="match status" value="1"/>
</dbReference>
<keyword evidence="2" id="KW-0808">Transferase</keyword>
<accession>Q1QU61</accession>
<keyword evidence="3" id="KW-1185">Reference proteome</keyword>
<evidence type="ECO:0000259" key="1">
    <source>
        <dbReference type="Pfam" id="PF00156"/>
    </source>
</evidence>
<dbReference type="STRING" id="290398.Csal_2650"/>
<evidence type="ECO:0000313" key="3">
    <source>
        <dbReference type="Proteomes" id="UP000000239"/>
    </source>
</evidence>
<name>Q1QU61_CHRI1</name>
<dbReference type="CDD" id="cd06223">
    <property type="entry name" value="PRTases_typeI"/>
    <property type="match status" value="1"/>
</dbReference>
<sequence>MKELPLQDRRDAGRRLAQRLQGSVDASALVLGLPRGGVPVAAEIAHALGATLDVMVVRKLGVPGHEEFAMGAIASGGVQVLDEPLIHRLGLDERRLASVIARERHELERREREFRGDRAYPSFAGRPVILVDDGIATGATMRAAIRAVRRLGAEHCILAVPVAAPESLASLRPEVDRVECLATPAHFGSVGQWYRHFDQTSDAEVRACLRPARDA</sequence>
<keyword evidence="2" id="KW-0328">Glycosyltransferase</keyword>
<dbReference type="InterPro" id="IPR000836">
    <property type="entry name" value="PRTase_dom"/>
</dbReference>
<protein>
    <submittedName>
        <fullName evidence="2">Phosphoribosyltransferase</fullName>
    </submittedName>
</protein>
<dbReference type="SUPFAM" id="SSF53271">
    <property type="entry name" value="PRTase-like"/>
    <property type="match status" value="1"/>
</dbReference>
<dbReference type="HOGENOM" id="CLU_083583_0_0_6"/>
<evidence type="ECO:0000313" key="2">
    <source>
        <dbReference type="EMBL" id="ABE59997.1"/>
    </source>
</evidence>
<feature type="domain" description="Phosphoribosyltransferase" evidence="1">
    <location>
        <begin position="12"/>
        <end position="178"/>
    </location>
</feature>
<gene>
    <name evidence="2" type="ordered locus">Csal_2650</name>
</gene>
<reference evidence="2 3" key="1">
    <citation type="journal article" date="2011" name="Stand. Genomic Sci.">
        <title>Complete genome sequence of the halophilic and highly halotolerant Chromohalobacter salexigens type strain (1H11(T)).</title>
        <authorList>
            <person name="Copeland A."/>
            <person name="O'Connor K."/>
            <person name="Lucas S."/>
            <person name="Lapidus A."/>
            <person name="Berry K.W."/>
            <person name="Detter J.C."/>
            <person name="Del Rio T.G."/>
            <person name="Hammon N."/>
            <person name="Dalin E."/>
            <person name="Tice H."/>
            <person name="Pitluck S."/>
            <person name="Bruce D."/>
            <person name="Goodwin L."/>
            <person name="Han C."/>
            <person name="Tapia R."/>
            <person name="Saunders E."/>
            <person name="Schmutz J."/>
            <person name="Brettin T."/>
            <person name="Larimer F."/>
            <person name="Land M."/>
            <person name="Hauser L."/>
            <person name="Vargas C."/>
            <person name="Nieto J.J."/>
            <person name="Kyrpides N.C."/>
            <person name="Ivanova N."/>
            <person name="Goker M."/>
            <person name="Klenk H.P."/>
            <person name="Csonka L.N."/>
            <person name="Woyke T."/>
        </authorList>
    </citation>
    <scope>NUCLEOTIDE SEQUENCE [LARGE SCALE GENOMIC DNA]</scope>
    <source>
        <strain evidence="3">ATCC BAA-138 / DSM 3043 / CIP 106854 / NCIMB 13768 / 1H11</strain>
    </source>
</reference>
<dbReference type="InterPro" id="IPR029057">
    <property type="entry name" value="PRTase-like"/>
</dbReference>
<dbReference type="EMBL" id="CP000285">
    <property type="protein sequence ID" value="ABE59997.1"/>
    <property type="molecule type" value="Genomic_DNA"/>
</dbReference>
<dbReference type="AlphaFoldDB" id="Q1QU61"/>
<dbReference type="eggNOG" id="COG1926">
    <property type="taxonomic scope" value="Bacteria"/>
</dbReference>
<dbReference type="Proteomes" id="UP000000239">
    <property type="component" value="Chromosome"/>
</dbReference>
<dbReference type="OrthoDB" id="9810066at2"/>
<dbReference type="Pfam" id="PF00156">
    <property type="entry name" value="Pribosyltran"/>
    <property type="match status" value="1"/>
</dbReference>
<organism evidence="2 3">
    <name type="scientific">Chromohalobacter israelensis (strain ATCC BAA-138 / DSM 3043 / CIP 106854 / NCIMB 13768 / 1H11)</name>
    <name type="common">Chromohalobacter salexigens</name>
    <dbReference type="NCBI Taxonomy" id="290398"/>
    <lineage>
        <taxon>Bacteria</taxon>
        <taxon>Pseudomonadati</taxon>
        <taxon>Pseudomonadota</taxon>
        <taxon>Gammaproteobacteria</taxon>
        <taxon>Oceanospirillales</taxon>
        <taxon>Halomonadaceae</taxon>
        <taxon>Chromohalobacter</taxon>
    </lineage>
</organism>
<dbReference type="GeneID" id="95335348"/>
<proteinExistence type="predicted"/>
<dbReference type="KEGG" id="csa:Csal_2650"/>
<dbReference type="Gene3D" id="3.30.1310.20">
    <property type="entry name" value="PRTase-like"/>
    <property type="match status" value="1"/>
</dbReference>
<dbReference type="RefSeq" id="WP_011507943.1">
    <property type="nucleotide sequence ID" value="NC_007963.1"/>
</dbReference>